<evidence type="ECO:0008006" key="3">
    <source>
        <dbReference type="Google" id="ProtNLM"/>
    </source>
</evidence>
<gene>
    <name evidence="1" type="ORF">IB647_06605</name>
</gene>
<organism evidence="1 2">
    <name type="scientific">Francisella noatunensis</name>
    <dbReference type="NCBI Taxonomy" id="657445"/>
    <lineage>
        <taxon>Bacteria</taxon>
        <taxon>Pseudomonadati</taxon>
        <taxon>Pseudomonadota</taxon>
        <taxon>Gammaproteobacteria</taxon>
        <taxon>Thiotrichales</taxon>
        <taxon>Francisellaceae</taxon>
        <taxon>Francisella</taxon>
    </lineage>
</organism>
<dbReference type="AlphaFoldDB" id="A0A9Q2KVU2"/>
<proteinExistence type="predicted"/>
<dbReference type="Proteomes" id="UP000701999">
    <property type="component" value="Unassembled WGS sequence"/>
</dbReference>
<accession>A0A9Q2KVU2</accession>
<dbReference type="RefSeq" id="WP_159184379.1">
    <property type="nucleotide sequence ID" value="NZ_JACVJL010000040.1"/>
</dbReference>
<dbReference type="GeneID" id="93255064"/>
<protein>
    <recommendedName>
        <fullName evidence="3">Nif11 domain-containing protein</fullName>
    </recommendedName>
</protein>
<comment type="caution">
    <text evidence="1">The sequence shown here is derived from an EMBL/GenBank/DDBJ whole genome shotgun (WGS) entry which is preliminary data.</text>
</comment>
<name>A0A9Q2KVU2_9GAMM</name>
<reference evidence="1 2" key="1">
    <citation type="submission" date="2020-09" db="EMBL/GenBank/DDBJ databases">
        <title>Development of specific Francisella tularensis PCR assay based on in-depth characterization of family Francisellaceae.</title>
        <authorList>
            <person name="Ohrman C."/>
            <person name="Sahl J."/>
            <person name="Sjodin A."/>
            <person name="Uneklint I."/>
            <person name="Ballard R."/>
            <person name="Karlsson L."/>
            <person name="Mcdonough R."/>
            <person name="Sundell D."/>
            <person name="Soria K."/>
            <person name="Brindeflk B."/>
            <person name="Vallesi A."/>
            <person name="Ramirez-Paredes J.G."/>
            <person name="Colquhoun D."/>
            <person name="Myrtennas K."/>
            <person name="Birdsell D."/>
            <person name="Johansson A."/>
            <person name="Wagner D."/>
            <person name="Forsman M."/>
        </authorList>
    </citation>
    <scope>NUCLEOTIDE SEQUENCE [LARGE SCALE GENOMIC DNA]</scope>
    <source>
        <strain evidence="1 2">FSC1140</strain>
    </source>
</reference>
<evidence type="ECO:0000313" key="2">
    <source>
        <dbReference type="Proteomes" id="UP000701999"/>
    </source>
</evidence>
<sequence length="107" mass="12131">MPNKNSSTSNLDDIINLVNNLPKETKKELKSKGFDINNEQHLRDFAQTIHNENTYQKLSLDDLDNVSGGMTPWEYTCESQGFNVPAGNINPYAGKTSEEVHKMIFKK</sequence>
<dbReference type="EMBL" id="JACVKN010000137">
    <property type="protein sequence ID" value="MBK2065323.1"/>
    <property type="molecule type" value="Genomic_DNA"/>
</dbReference>
<keyword evidence="2" id="KW-1185">Reference proteome</keyword>
<evidence type="ECO:0000313" key="1">
    <source>
        <dbReference type="EMBL" id="MBK2065323.1"/>
    </source>
</evidence>